<name>A0A1X2F7U7_9MYCO</name>
<organism evidence="1 2">
    <name type="scientific">Mycolicibacterium wolinskyi</name>
    <dbReference type="NCBI Taxonomy" id="59750"/>
    <lineage>
        <taxon>Bacteria</taxon>
        <taxon>Bacillati</taxon>
        <taxon>Actinomycetota</taxon>
        <taxon>Actinomycetes</taxon>
        <taxon>Mycobacteriales</taxon>
        <taxon>Mycobacteriaceae</taxon>
        <taxon>Mycolicibacterium</taxon>
    </lineage>
</organism>
<accession>A0A1X2F7U7</accession>
<evidence type="ECO:0000313" key="1">
    <source>
        <dbReference type="EMBL" id="ORX14438.1"/>
    </source>
</evidence>
<proteinExistence type="predicted"/>
<reference evidence="1 2" key="1">
    <citation type="submission" date="2016-01" db="EMBL/GenBank/DDBJ databases">
        <title>The new phylogeny of the genus Mycobacterium.</title>
        <authorList>
            <person name="Tarcisio F."/>
            <person name="Conor M."/>
            <person name="Antonella G."/>
            <person name="Elisabetta G."/>
            <person name="Giulia F.S."/>
            <person name="Sara T."/>
            <person name="Anna F."/>
            <person name="Clotilde B."/>
            <person name="Roberto B."/>
            <person name="Veronica D.S."/>
            <person name="Fabio R."/>
            <person name="Monica P."/>
            <person name="Olivier J."/>
            <person name="Enrico T."/>
            <person name="Nicola S."/>
        </authorList>
    </citation>
    <scope>NUCLEOTIDE SEQUENCE [LARGE SCALE GENOMIC DNA]</scope>
    <source>
        <strain evidence="1 2">ATCC 700010</strain>
    </source>
</reference>
<protein>
    <submittedName>
        <fullName evidence="1">Uncharacterized protein</fullName>
    </submittedName>
</protein>
<comment type="caution">
    <text evidence="1">The sequence shown here is derived from an EMBL/GenBank/DDBJ whole genome shotgun (WGS) entry which is preliminary data.</text>
</comment>
<dbReference type="EMBL" id="LQQA01000015">
    <property type="protein sequence ID" value="ORX14438.1"/>
    <property type="molecule type" value="Genomic_DNA"/>
</dbReference>
<dbReference type="AlphaFoldDB" id="A0A1X2F7U7"/>
<gene>
    <name evidence="1" type="ORF">AWC31_24870</name>
</gene>
<sequence>MVIDGIAVHTRIAHQVSGIALKQALGGPIVAISLEIDLNTKRVRCIDSSNFPKETRIDPLFSVCSDQPLVLRVSGAASAEAVLWQLELSMVVDGHVVKRRVPAEGEWITVPDDYDGVCQEYRSSNNTWVLSAVNARPEN</sequence>
<evidence type="ECO:0000313" key="2">
    <source>
        <dbReference type="Proteomes" id="UP000193964"/>
    </source>
</evidence>
<dbReference type="Proteomes" id="UP000193964">
    <property type="component" value="Unassembled WGS sequence"/>
</dbReference>